<evidence type="ECO:0000313" key="2">
    <source>
        <dbReference type="EMBL" id="RYC30066.1"/>
    </source>
</evidence>
<name>A0A4Q2U5J1_9HYPH</name>
<evidence type="ECO:0000313" key="3">
    <source>
        <dbReference type="Proteomes" id="UP000290759"/>
    </source>
</evidence>
<keyword evidence="3" id="KW-1185">Reference proteome</keyword>
<sequence length="59" mass="6422">MAHVHDARGSTHNTRRAPTAHSDEVQEAKRLEKMQSHSSSHRAAGPADRNPEPTKGAVN</sequence>
<feature type="compositionally biased region" description="Basic and acidic residues" evidence="1">
    <location>
        <begin position="21"/>
        <end position="35"/>
    </location>
</feature>
<evidence type="ECO:0000256" key="1">
    <source>
        <dbReference type="SAM" id="MobiDB-lite"/>
    </source>
</evidence>
<organism evidence="2 3">
    <name type="scientific">Lichenibacterium minor</name>
    <dbReference type="NCBI Taxonomy" id="2316528"/>
    <lineage>
        <taxon>Bacteria</taxon>
        <taxon>Pseudomonadati</taxon>
        <taxon>Pseudomonadota</taxon>
        <taxon>Alphaproteobacteria</taxon>
        <taxon>Hyphomicrobiales</taxon>
        <taxon>Lichenihabitantaceae</taxon>
        <taxon>Lichenibacterium</taxon>
    </lineage>
</organism>
<feature type="region of interest" description="Disordered" evidence="1">
    <location>
        <begin position="1"/>
        <end position="59"/>
    </location>
</feature>
<reference evidence="2 3" key="1">
    <citation type="submission" date="2018-12" db="EMBL/GenBank/DDBJ databases">
        <authorList>
            <person name="Grouzdev D.S."/>
            <person name="Krutkina M.S."/>
        </authorList>
    </citation>
    <scope>NUCLEOTIDE SEQUENCE [LARGE SCALE GENOMIC DNA]</scope>
    <source>
        <strain evidence="2 3">RmlP026</strain>
    </source>
</reference>
<dbReference type="Proteomes" id="UP000290759">
    <property type="component" value="Unassembled WGS sequence"/>
</dbReference>
<dbReference type="RefSeq" id="WP_129228825.1">
    <property type="nucleotide sequence ID" value="NZ_QYBB01000033.1"/>
</dbReference>
<accession>A0A4Q2U5J1</accession>
<dbReference type="AlphaFoldDB" id="A0A4Q2U5J1"/>
<gene>
    <name evidence="2" type="ORF">D3273_20850</name>
</gene>
<dbReference type="EMBL" id="QYBB01000033">
    <property type="protein sequence ID" value="RYC30066.1"/>
    <property type="molecule type" value="Genomic_DNA"/>
</dbReference>
<proteinExistence type="predicted"/>
<comment type="caution">
    <text evidence="2">The sequence shown here is derived from an EMBL/GenBank/DDBJ whole genome shotgun (WGS) entry which is preliminary data.</text>
</comment>
<dbReference type="OrthoDB" id="9951399at2"/>
<reference evidence="2 3" key="2">
    <citation type="submission" date="2019-02" db="EMBL/GenBank/DDBJ databases">
        <title>'Lichenibacterium ramalinii' gen. nov. sp. nov., 'Lichenibacterium minor' gen. nov. sp. nov.</title>
        <authorList>
            <person name="Pankratov T."/>
        </authorList>
    </citation>
    <scope>NUCLEOTIDE SEQUENCE [LARGE SCALE GENOMIC DNA]</scope>
    <source>
        <strain evidence="2 3">RmlP026</strain>
    </source>
</reference>
<protein>
    <submittedName>
        <fullName evidence="2">Uncharacterized protein</fullName>
    </submittedName>
</protein>